<sequence>MDSKNIALIIVVVVLAVVAIYFVARNMNVVATTQGVYLPTQDQLSQASPGWKLISLGEVNDTFVVQQTFPGADSYYQEYILSPTSNQTAVAITVVHYPGSPKVSNLSLPHYLINHYLILVNVTGNSSPVDLAKFLNLEVQVMMGRNGTQVKIPPYMYPSSKGLNLVQYYVLNVTSPEGNFTQYSEYLLGNTSSVNVAVLTGQDATQLYNYLYGTTGHLAINGTLSGYRYFNLTVNSTFSSIYYNVGLKGNNVVLVQAQGRSAFNIFQYVMERV</sequence>
<reference evidence="2 3" key="1">
    <citation type="submission" date="2012-01" db="EMBL/GenBank/DDBJ databases">
        <title>Improved High-Quality Draft sequence of Metallosphaera yellowstonensis MK1.</title>
        <authorList>
            <consortium name="US DOE Joint Genome Institute"/>
            <person name="Lucas S."/>
            <person name="Han J."/>
            <person name="Cheng J.-F."/>
            <person name="Goodwin L."/>
            <person name="Pitluck S."/>
            <person name="Peters L."/>
            <person name="Teshima H."/>
            <person name="Detter J.C."/>
            <person name="Han C."/>
            <person name="Tapia R."/>
            <person name="Land M."/>
            <person name="Hauser L."/>
            <person name="Kyrpides N."/>
            <person name="Kozubal M."/>
            <person name="Macur R.E."/>
            <person name="Jay Z."/>
            <person name="Inskeep W."/>
            <person name="Woyke T."/>
        </authorList>
    </citation>
    <scope>NUCLEOTIDE SEQUENCE [LARGE SCALE GENOMIC DNA]</scope>
    <source>
        <strain evidence="2 3">MK1</strain>
    </source>
</reference>
<dbReference type="EMBL" id="JH597768">
    <property type="protein sequence ID" value="EHP69636.1"/>
    <property type="molecule type" value="Genomic_DNA"/>
</dbReference>
<keyword evidence="3" id="KW-1185">Reference proteome</keyword>
<dbReference type="RefSeq" id="WP_009073897.1">
    <property type="nucleotide sequence ID" value="NZ_JH597768.1"/>
</dbReference>
<keyword evidence="1" id="KW-0472">Membrane</keyword>
<evidence type="ECO:0000313" key="2">
    <source>
        <dbReference type="EMBL" id="EHP69636.1"/>
    </source>
</evidence>
<dbReference type="STRING" id="671065.MetMK1DRAFT_00024080"/>
<keyword evidence="1" id="KW-1133">Transmembrane helix</keyword>
<gene>
    <name evidence="2" type="ORF">MetMK1DRAFT_00024080</name>
</gene>
<proteinExistence type="predicted"/>
<dbReference type="OrthoDB" id="34514at2157"/>
<feature type="transmembrane region" description="Helical" evidence="1">
    <location>
        <begin position="6"/>
        <end position="24"/>
    </location>
</feature>
<evidence type="ECO:0000313" key="3">
    <source>
        <dbReference type="Proteomes" id="UP000003980"/>
    </source>
</evidence>
<keyword evidence="1" id="KW-0812">Transmembrane</keyword>
<dbReference type="eggNOG" id="arCOG08318">
    <property type="taxonomic scope" value="Archaea"/>
</dbReference>
<dbReference type="Proteomes" id="UP000003980">
    <property type="component" value="Unassembled WGS sequence"/>
</dbReference>
<dbReference type="AlphaFoldDB" id="H2C759"/>
<dbReference type="HOGENOM" id="CLU_942018_0_0_2"/>
<evidence type="ECO:0000256" key="1">
    <source>
        <dbReference type="SAM" id="Phobius"/>
    </source>
</evidence>
<accession>H2C759</accession>
<organism evidence="2 3">
    <name type="scientific">Metallosphaera yellowstonensis MK1</name>
    <dbReference type="NCBI Taxonomy" id="671065"/>
    <lineage>
        <taxon>Archaea</taxon>
        <taxon>Thermoproteota</taxon>
        <taxon>Thermoprotei</taxon>
        <taxon>Sulfolobales</taxon>
        <taxon>Sulfolobaceae</taxon>
        <taxon>Metallosphaera</taxon>
    </lineage>
</organism>
<protein>
    <submittedName>
        <fullName evidence="2">Uncharacterized protein</fullName>
    </submittedName>
</protein>
<name>H2C759_9CREN</name>